<dbReference type="Proteomes" id="UP000325780">
    <property type="component" value="Unassembled WGS sequence"/>
</dbReference>
<dbReference type="EMBL" id="ML742142">
    <property type="protein sequence ID" value="KAE8148910.1"/>
    <property type="molecule type" value="Genomic_DNA"/>
</dbReference>
<sequence length="290" mass="32467">MEMVAPTDSTTRLCSHSCHSAHTGSDRHHLPLCLMRVTHAGTADGTVRPTPGLSADGSLQPRNCSRRPIYRSEIRSHMNPESDRGSRLTSVATWSLLSSLIYKWQEQGVRDLRVHVIFTPLFSKDTQVYKATGLAEHHSLNQECYCGEEYLIRGRIRPDAIIKSFPVEGKGVLMNIPLFGYQSPFSSVRGDSVPVALPAAFFAMQDDISDPDYELVDFVQNPAARLQFGSTKEVLCRVLLDMLSRGCLFSVTDWQRLTHVQPMPSDEPFGLRYKWLGHEGDNFVACTLLV</sequence>
<dbReference type="OrthoDB" id="4390634at2759"/>
<evidence type="ECO:0000313" key="1">
    <source>
        <dbReference type="EMBL" id="KAE8148910.1"/>
    </source>
</evidence>
<protein>
    <submittedName>
        <fullName evidence="1">Uncharacterized protein</fullName>
    </submittedName>
</protein>
<gene>
    <name evidence="1" type="ORF">BDV25DRAFT_141343</name>
</gene>
<name>A0A5N6TRJ1_ASPAV</name>
<proteinExistence type="predicted"/>
<evidence type="ECO:0000313" key="2">
    <source>
        <dbReference type="Proteomes" id="UP000325780"/>
    </source>
</evidence>
<accession>A0A5N6TRJ1</accession>
<dbReference type="AlphaFoldDB" id="A0A5N6TRJ1"/>
<reference evidence="1 2" key="1">
    <citation type="submission" date="2019-04" db="EMBL/GenBank/DDBJ databases">
        <title>Friends and foes A comparative genomics study of 23 Aspergillus species from section Flavi.</title>
        <authorList>
            <consortium name="DOE Joint Genome Institute"/>
            <person name="Kjaerbolling I."/>
            <person name="Vesth T."/>
            <person name="Frisvad J.C."/>
            <person name="Nybo J.L."/>
            <person name="Theobald S."/>
            <person name="Kildgaard S."/>
            <person name="Isbrandt T."/>
            <person name="Kuo A."/>
            <person name="Sato A."/>
            <person name="Lyhne E.K."/>
            <person name="Kogle M.E."/>
            <person name="Wiebenga A."/>
            <person name="Kun R.S."/>
            <person name="Lubbers R.J."/>
            <person name="Makela M.R."/>
            <person name="Barry K."/>
            <person name="Chovatia M."/>
            <person name="Clum A."/>
            <person name="Daum C."/>
            <person name="Haridas S."/>
            <person name="He G."/>
            <person name="LaButti K."/>
            <person name="Lipzen A."/>
            <person name="Mondo S."/>
            <person name="Riley R."/>
            <person name="Salamov A."/>
            <person name="Simmons B.A."/>
            <person name="Magnuson J.K."/>
            <person name="Henrissat B."/>
            <person name="Mortensen U.H."/>
            <person name="Larsen T.O."/>
            <person name="Devries R.P."/>
            <person name="Grigoriev I.V."/>
            <person name="Machida M."/>
            <person name="Baker S.E."/>
            <person name="Andersen M.R."/>
        </authorList>
    </citation>
    <scope>NUCLEOTIDE SEQUENCE [LARGE SCALE GENOMIC DNA]</scope>
    <source>
        <strain evidence="1 2">IBT 18842</strain>
    </source>
</reference>
<organism evidence="1 2">
    <name type="scientific">Aspergillus avenaceus</name>
    <dbReference type="NCBI Taxonomy" id="36643"/>
    <lineage>
        <taxon>Eukaryota</taxon>
        <taxon>Fungi</taxon>
        <taxon>Dikarya</taxon>
        <taxon>Ascomycota</taxon>
        <taxon>Pezizomycotina</taxon>
        <taxon>Eurotiomycetes</taxon>
        <taxon>Eurotiomycetidae</taxon>
        <taxon>Eurotiales</taxon>
        <taxon>Aspergillaceae</taxon>
        <taxon>Aspergillus</taxon>
        <taxon>Aspergillus subgen. Circumdati</taxon>
    </lineage>
</organism>
<keyword evidence="2" id="KW-1185">Reference proteome</keyword>